<dbReference type="GO" id="GO:0009401">
    <property type="term" value="P:phosphoenolpyruvate-dependent sugar phosphotransferase system"/>
    <property type="evidence" value="ECO:0007669"/>
    <property type="project" value="UniProtKB-KW"/>
</dbReference>
<keyword evidence="4" id="KW-0598">Phosphotransferase system</keyword>
<evidence type="ECO:0000256" key="1">
    <source>
        <dbReference type="ARBA" id="ARBA00004496"/>
    </source>
</evidence>
<dbReference type="Gene3D" id="3.30.1340.10">
    <property type="entry name" value="HPr-like"/>
    <property type="match status" value="1"/>
</dbReference>
<reference evidence="6 7" key="2">
    <citation type="journal article" date="2016" name="ISME J.">
        <title>Characterization of the first cultured representative of Verrucomicrobia subdivision 5 indicates the proposal of a novel phylum.</title>
        <authorList>
            <person name="Spring S."/>
            <person name="Bunk B."/>
            <person name="Sproer C."/>
            <person name="Schumann P."/>
            <person name="Rohde M."/>
            <person name="Tindall B.J."/>
            <person name="Klenk H.P."/>
        </authorList>
    </citation>
    <scope>NUCLEOTIDE SEQUENCE [LARGE SCALE GENOMIC DNA]</scope>
    <source>
        <strain evidence="6 7">L21-Fru-AB</strain>
    </source>
</reference>
<evidence type="ECO:0000259" key="5">
    <source>
        <dbReference type="PROSITE" id="PS51350"/>
    </source>
</evidence>
<keyword evidence="7" id="KW-1185">Reference proteome</keyword>
<comment type="subcellular location">
    <subcellularLocation>
        <location evidence="1">Cytoplasm</location>
    </subcellularLocation>
</comment>
<proteinExistence type="inferred from homology"/>
<reference evidence="7" key="1">
    <citation type="submission" date="2015-02" db="EMBL/GenBank/DDBJ databases">
        <title>Description and complete genome sequence of the first cultured representative of the subdivision 5 of the Verrucomicrobia phylum.</title>
        <authorList>
            <person name="Spring S."/>
            <person name="Bunk B."/>
            <person name="Sproer C."/>
            <person name="Klenk H.-P."/>
        </authorList>
    </citation>
    <scope>NUCLEOTIDE SEQUENCE [LARGE SCALE GENOMIC DNA]</scope>
    <source>
        <strain evidence="7">L21-Fru-AB</strain>
    </source>
</reference>
<dbReference type="EMBL" id="CP010904">
    <property type="protein sequence ID" value="AKJ63304.1"/>
    <property type="molecule type" value="Genomic_DNA"/>
</dbReference>
<dbReference type="InterPro" id="IPR000032">
    <property type="entry name" value="HPr-like"/>
</dbReference>
<protein>
    <submittedName>
        <fullName evidence="6">Phosphocarrier protein HPr</fullName>
        <ecNumber evidence="6">2.7.11.-</ecNumber>
    </submittedName>
</protein>
<evidence type="ECO:0000313" key="7">
    <source>
        <dbReference type="Proteomes" id="UP000035268"/>
    </source>
</evidence>
<keyword evidence="3" id="KW-0963">Cytoplasm</keyword>
<evidence type="ECO:0000256" key="4">
    <source>
        <dbReference type="ARBA" id="ARBA00022683"/>
    </source>
</evidence>
<comment type="similarity">
    <text evidence="2">Belongs to the HPr family.</text>
</comment>
<dbReference type="PROSITE" id="PS51350">
    <property type="entry name" value="PTS_HPR_DOM"/>
    <property type="match status" value="1"/>
</dbReference>
<dbReference type="InterPro" id="IPR050399">
    <property type="entry name" value="HPr"/>
</dbReference>
<dbReference type="SUPFAM" id="SSF55594">
    <property type="entry name" value="HPr-like"/>
    <property type="match status" value="1"/>
</dbReference>
<accession>A0A0G3EGQ6</accession>
<dbReference type="AlphaFoldDB" id="A0A0G3EGQ6"/>
<gene>
    <name evidence="6" type="primary">ptsH_1</name>
    <name evidence="6" type="ORF">L21SP4_00014</name>
</gene>
<dbReference type="PRINTS" id="PR00107">
    <property type="entry name" value="PHOSPHOCPHPR"/>
</dbReference>
<keyword evidence="6" id="KW-0808">Transferase</keyword>
<dbReference type="KEGG" id="vbl:L21SP4_00014"/>
<dbReference type="GO" id="GO:0016740">
    <property type="term" value="F:transferase activity"/>
    <property type="evidence" value="ECO:0007669"/>
    <property type="project" value="UniProtKB-KW"/>
</dbReference>
<dbReference type="Pfam" id="PF00381">
    <property type="entry name" value="PTS-HPr"/>
    <property type="match status" value="1"/>
</dbReference>
<dbReference type="RefSeq" id="WP_052880749.1">
    <property type="nucleotide sequence ID" value="NZ_CP010904.1"/>
</dbReference>
<dbReference type="InterPro" id="IPR035895">
    <property type="entry name" value="HPr-like_sf"/>
</dbReference>
<dbReference type="Proteomes" id="UP000035268">
    <property type="component" value="Chromosome"/>
</dbReference>
<dbReference type="PANTHER" id="PTHR33705:SF2">
    <property type="entry name" value="PHOSPHOCARRIER PROTEIN NPR"/>
    <property type="match status" value="1"/>
</dbReference>
<name>A0A0G3EGQ6_9BACT</name>
<feature type="domain" description="HPr" evidence="5">
    <location>
        <begin position="1"/>
        <end position="88"/>
    </location>
</feature>
<evidence type="ECO:0000256" key="3">
    <source>
        <dbReference type="ARBA" id="ARBA00022490"/>
    </source>
</evidence>
<evidence type="ECO:0000313" key="6">
    <source>
        <dbReference type="EMBL" id="AKJ63304.1"/>
    </source>
</evidence>
<dbReference type="PANTHER" id="PTHR33705">
    <property type="entry name" value="PHOSPHOCARRIER PROTEIN HPR"/>
    <property type="match status" value="1"/>
</dbReference>
<dbReference type="GO" id="GO:0005737">
    <property type="term" value="C:cytoplasm"/>
    <property type="evidence" value="ECO:0007669"/>
    <property type="project" value="UniProtKB-SubCell"/>
</dbReference>
<dbReference type="EC" id="2.7.11.-" evidence="6"/>
<dbReference type="STRING" id="1307763.L21SP4_00014"/>
<evidence type="ECO:0000256" key="2">
    <source>
        <dbReference type="ARBA" id="ARBA00010736"/>
    </source>
</evidence>
<sequence>MVSAKAVVTNSAGIHCRPSAKIVEEARDYPGTITVAHGNEATELGSVLELISLALEQGAEVSITVEGPDEERVCERFRELFETHFDFPDARSVGE</sequence>
<organism evidence="6 7">
    <name type="scientific">Kiritimatiella glycovorans</name>
    <dbReference type="NCBI Taxonomy" id="1307763"/>
    <lineage>
        <taxon>Bacteria</taxon>
        <taxon>Pseudomonadati</taxon>
        <taxon>Kiritimatiellota</taxon>
        <taxon>Kiritimatiellia</taxon>
        <taxon>Kiritimatiellales</taxon>
        <taxon>Kiritimatiellaceae</taxon>
        <taxon>Kiritimatiella</taxon>
    </lineage>
</organism>
<dbReference type="OrthoDB" id="9809047at2"/>
<dbReference type="NCBIfam" id="TIGR01003">
    <property type="entry name" value="PTS_HPr_family"/>
    <property type="match status" value="1"/>
</dbReference>